<comment type="caution">
    <text evidence="3">The sequence shown here is derived from an EMBL/GenBank/DDBJ whole genome shotgun (WGS) entry which is preliminary data.</text>
</comment>
<evidence type="ECO:0000313" key="4">
    <source>
        <dbReference type="Proteomes" id="UP000243498"/>
    </source>
</evidence>
<dbReference type="GO" id="GO:0008474">
    <property type="term" value="F:palmitoyl-(protein) hydrolase activity"/>
    <property type="evidence" value="ECO:0007669"/>
    <property type="project" value="TreeGrafter"/>
</dbReference>
<gene>
    <name evidence="3" type="ORF">NOR_07088</name>
</gene>
<dbReference type="Proteomes" id="UP000243498">
    <property type="component" value="Unassembled WGS sequence"/>
</dbReference>
<keyword evidence="4" id="KW-1185">Reference proteome</keyword>
<dbReference type="PANTHER" id="PTHR10655:SF63">
    <property type="entry name" value="PHOSPHOLIPASE_CARBOXYLESTERASE_THIOESTERASE DOMAIN-CONTAINING PROTEIN"/>
    <property type="match status" value="1"/>
</dbReference>
<dbReference type="AlphaFoldDB" id="A0A166YZN2"/>
<dbReference type="EMBL" id="AZHC01000030">
    <property type="protein sequence ID" value="OAA37389.1"/>
    <property type="molecule type" value="Genomic_DNA"/>
</dbReference>
<dbReference type="Pfam" id="PF02230">
    <property type="entry name" value="Abhydrolase_2"/>
    <property type="match status" value="2"/>
</dbReference>
<dbReference type="InterPro" id="IPR050565">
    <property type="entry name" value="LYPA1-2/EST-like"/>
</dbReference>
<dbReference type="PANTHER" id="PTHR10655">
    <property type="entry name" value="LYSOPHOSPHOLIPASE-RELATED"/>
    <property type="match status" value="1"/>
</dbReference>
<name>A0A166YZN2_METRR</name>
<dbReference type="InterPro" id="IPR003140">
    <property type="entry name" value="PLipase/COase/thioEstase"/>
</dbReference>
<feature type="domain" description="Phospholipase/carboxylesterase/thioesterase" evidence="2">
    <location>
        <begin position="218"/>
        <end position="286"/>
    </location>
</feature>
<dbReference type="InterPro" id="IPR029058">
    <property type="entry name" value="AB_hydrolase_fold"/>
</dbReference>
<dbReference type="GO" id="GO:0005737">
    <property type="term" value="C:cytoplasm"/>
    <property type="evidence" value="ECO:0007669"/>
    <property type="project" value="TreeGrafter"/>
</dbReference>
<evidence type="ECO:0000259" key="2">
    <source>
        <dbReference type="Pfam" id="PF02230"/>
    </source>
</evidence>
<reference evidence="3 4" key="1">
    <citation type="journal article" date="2016" name="Genome Biol. Evol.">
        <title>Divergent and convergent evolution of fungal pathogenicity.</title>
        <authorList>
            <person name="Shang Y."/>
            <person name="Xiao G."/>
            <person name="Zheng P."/>
            <person name="Cen K."/>
            <person name="Zhan S."/>
            <person name="Wang C."/>
        </authorList>
    </citation>
    <scope>NUCLEOTIDE SEQUENCE [LARGE SCALE GENOMIC DNA]</scope>
    <source>
        <strain evidence="3 4">RCEF 4871</strain>
    </source>
</reference>
<feature type="domain" description="Phospholipase/carboxylesterase/thioesterase" evidence="2">
    <location>
        <begin position="16"/>
        <end position="178"/>
    </location>
</feature>
<proteinExistence type="inferred from homology"/>
<dbReference type="SUPFAM" id="SSF53474">
    <property type="entry name" value="alpha/beta-Hydrolases"/>
    <property type="match status" value="1"/>
</dbReference>
<sequence>MNAQSKAVKQRQPQSAYIVEPSSNHIYSLFLLHGLGSNGEKFGSELIRTALCSDGQSLPELLPGARFIFPTAKRRRSSAFGRSKLTQWFDIASLDDPAHRQHTQVRGLEESLYEILKLVNEEADKVSAHHVLLGGLSQGSAMAAICLLYLQFPVGGFVGMSGWLPYRNDIHEALDNVSEDNIFEDENPFDTSSCAKMEDQDPIFKAVDFVRDLLGGDNQSPSQSALATPVFLGHGSADEKISIELGENARDTLRKAGFKVSWVAYQGHGHWYKVPEEVNDIVAFMRNNMKWTVENIRSR</sequence>
<dbReference type="Gene3D" id="3.40.50.1820">
    <property type="entry name" value="alpha/beta hydrolase"/>
    <property type="match status" value="1"/>
</dbReference>
<protein>
    <submittedName>
        <fullName evidence="3">Phospholipase/carboxylesterase/thioesterase</fullName>
    </submittedName>
</protein>
<dbReference type="OMA" id="IPINQWF"/>
<evidence type="ECO:0000313" key="3">
    <source>
        <dbReference type="EMBL" id="OAA37389.1"/>
    </source>
</evidence>
<organism evidence="3 4">
    <name type="scientific">Metarhizium rileyi (strain RCEF 4871)</name>
    <name type="common">Nomuraea rileyi</name>
    <dbReference type="NCBI Taxonomy" id="1649241"/>
    <lineage>
        <taxon>Eukaryota</taxon>
        <taxon>Fungi</taxon>
        <taxon>Dikarya</taxon>
        <taxon>Ascomycota</taxon>
        <taxon>Pezizomycotina</taxon>
        <taxon>Sordariomycetes</taxon>
        <taxon>Hypocreomycetidae</taxon>
        <taxon>Hypocreales</taxon>
        <taxon>Clavicipitaceae</taxon>
        <taxon>Metarhizium</taxon>
    </lineage>
</organism>
<dbReference type="GO" id="GO:0052689">
    <property type="term" value="F:carboxylic ester hydrolase activity"/>
    <property type="evidence" value="ECO:0007669"/>
    <property type="project" value="TreeGrafter"/>
</dbReference>
<dbReference type="STRING" id="1081105.A0A166YZN2"/>
<dbReference type="OrthoDB" id="2418081at2759"/>
<accession>A0A166YZN2</accession>
<evidence type="ECO:0000256" key="1">
    <source>
        <dbReference type="ARBA" id="ARBA00006499"/>
    </source>
</evidence>
<comment type="similarity">
    <text evidence="1">Belongs to the AB hydrolase superfamily. AB hydrolase 2 family.</text>
</comment>